<protein>
    <submittedName>
        <fullName evidence="1">SCAN domain-containing protein 3</fullName>
    </submittedName>
</protein>
<dbReference type="AlphaFoldDB" id="A0A4C1UEG9"/>
<sequence>MIGFHQRWTALKNRQFGRELTFPTSRPRCPGAPGRYRLVHWFLTWGVITPAGHALSCARLTVTGRGSGGVGGVEHGFVMTSGGGWTGDDARYQQEFLTWLLLHLAKSALIEAFLQWGFTSIVDKNVEKPQCVLCNKVLNPESMKPSKLKEHFAKIHKEFADKNIDFFKKKEGEDSEVFAHGFYRQYTESK</sequence>
<evidence type="ECO:0000313" key="2">
    <source>
        <dbReference type="Proteomes" id="UP000299102"/>
    </source>
</evidence>
<dbReference type="OrthoDB" id="1101576at2759"/>
<accession>A0A4C1UEG9</accession>
<keyword evidence="2" id="KW-1185">Reference proteome</keyword>
<dbReference type="EMBL" id="BGZK01000162">
    <property type="protein sequence ID" value="GBP24507.1"/>
    <property type="molecule type" value="Genomic_DNA"/>
</dbReference>
<gene>
    <name evidence="1" type="primary">ZBED9</name>
    <name evidence="1" type="ORF">EVAR_20831_1</name>
</gene>
<proteinExistence type="predicted"/>
<reference evidence="1 2" key="1">
    <citation type="journal article" date="2019" name="Commun. Biol.">
        <title>The bagworm genome reveals a unique fibroin gene that provides high tensile strength.</title>
        <authorList>
            <person name="Kono N."/>
            <person name="Nakamura H."/>
            <person name="Ohtoshi R."/>
            <person name="Tomita M."/>
            <person name="Numata K."/>
            <person name="Arakawa K."/>
        </authorList>
    </citation>
    <scope>NUCLEOTIDE SEQUENCE [LARGE SCALE GENOMIC DNA]</scope>
</reference>
<comment type="caution">
    <text evidence="1">The sequence shown here is derived from an EMBL/GenBank/DDBJ whole genome shotgun (WGS) entry which is preliminary data.</text>
</comment>
<evidence type="ECO:0000313" key="1">
    <source>
        <dbReference type="EMBL" id="GBP24507.1"/>
    </source>
</evidence>
<dbReference type="Proteomes" id="UP000299102">
    <property type="component" value="Unassembled WGS sequence"/>
</dbReference>
<dbReference type="STRING" id="151549.A0A4C1UEG9"/>
<name>A0A4C1UEG9_EUMVA</name>
<organism evidence="1 2">
    <name type="scientific">Eumeta variegata</name>
    <name type="common">Bagworm moth</name>
    <name type="synonym">Eumeta japonica</name>
    <dbReference type="NCBI Taxonomy" id="151549"/>
    <lineage>
        <taxon>Eukaryota</taxon>
        <taxon>Metazoa</taxon>
        <taxon>Ecdysozoa</taxon>
        <taxon>Arthropoda</taxon>
        <taxon>Hexapoda</taxon>
        <taxon>Insecta</taxon>
        <taxon>Pterygota</taxon>
        <taxon>Neoptera</taxon>
        <taxon>Endopterygota</taxon>
        <taxon>Lepidoptera</taxon>
        <taxon>Glossata</taxon>
        <taxon>Ditrysia</taxon>
        <taxon>Tineoidea</taxon>
        <taxon>Psychidae</taxon>
        <taxon>Oiketicinae</taxon>
        <taxon>Eumeta</taxon>
    </lineage>
</organism>